<dbReference type="EMBL" id="CP036279">
    <property type="protein sequence ID" value="QDU61586.1"/>
    <property type="molecule type" value="Genomic_DNA"/>
</dbReference>
<keyword evidence="2" id="KW-1133">Transmembrane helix</keyword>
<gene>
    <name evidence="3" type="ORF">Pan216_24470</name>
</gene>
<keyword evidence="4" id="KW-1185">Reference proteome</keyword>
<keyword evidence="2" id="KW-0472">Membrane</keyword>
<keyword evidence="2" id="KW-0812">Transmembrane</keyword>
<evidence type="ECO:0000256" key="1">
    <source>
        <dbReference type="SAM" id="Coils"/>
    </source>
</evidence>
<feature type="transmembrane region" description="Helical" evidence="2">
    <location>
        <begin position="168"/>
        <end position="189"/>
    </location>
</feature>
<keyword evidence="1" id="KW-0175">Coiled coil</keyword>
<reference evidence="3 4" key="1">
    <citation type="submission" date="2019-02" db="EMBL/GenBank/DDBJ databases">
        <title>Deep-cultivation of Planctomycetes and their phenomic and genomic characterization uncovers novel biology.</title>
        <authorList>
            <person name="Wiegand S."/>
            <person name="Jogler M."/>
            <person name="Boedeker C."/>
            <person name="Pinto D."/>
            <person name="Vollmers J."/>
            <person name="Rivas-Marin E."/>
            <person name="Kohn T."/>
            <person name="Peeters S.H."/>
            <person name="Heuer A."/>
            <person name="Rast P."/>
            <person name="Oberbeckmann S."/>
            <person name="Bunk B."/>
            <person name="Jeske O."/>
            <person name="Meyerdierks A."/>
            <person name="Storesund J.E."/>
            <person name="Kallscheuer N."/>
            <person name="Luecker S."/>
            <person name="Lage O.M."/>
            <person name="Pohl T."/>
            <person name="Merkel B.J."/>
            <person name="Hornburger P."/>
            <person name="Mueller R.-W."/>
            <person name="Bruemmer F."/>
            <person name="Labrenz M."/>
            <person name="Spormann A.M."/>
            <person name="Op den Camp H."/>
            <person name="Overmann J."/>
            <person name="Amann R."/>
            <person name="Jetten M.S.M."/>
            <person name="Mascher T."/>
            <person name="Medema M.H."/>
            <person name="Devos D.P."/>
            <person name="Kaster A.-K."/>
            <person name="Ovreas L."/>
            <person name="Rohde M."/>
            <person name="Galperin M.Y."/>
            <person name="Jogler C."/>
        </authorList>
    </citation>
    <scope>NUCLEOTIDE SEQUENCE [LARGE SCALE GENOMIC DNA]</scope>
    <source>
        <strain evidence="3 4">Pan216</strain>
    </source>
</reference>
<evidence type="ECO:0000313" key="3">
    <source>
        <dbReference type="EMBL" id="QDU61586.1"/>
    </source>
</evidence>
<evidence type="ECO:0000313" key="4">
    <source>
        <dbReference type="Proteomes" id="UP000317093"/>
    </source>
</evidence>
<accession>A0A518B3T8</accession>
<protein>
    <recommendedName>
        <fullName evidence="5">Protein BatD</fullName>
    </recommendedName>
</protein>
<dbReference type="KEGG" id="knv:Pan216_24470"/>
<evidence type="ECO:0008006" key="5">
    <source>
        <dbReference type="Google" id="ProtNLM"/>
    </source>
</evidence>
<name>A0A518B3T8_9BACT</name>
<dbReference type="Proteomes" id="UP000317093">
    <property type="component" value="Chromosome"/>
</dbReference>
<evidence type="ECO:0000256" key="2">
    <source>
        <dbReference type="SAM" id="Phobius"/>
    </source>
</evidence>
<organism evidence="3 4">
    <name type="scientific">Kolteria novifilia</name>
    <dbReference type="NCBI Taxonomy" id="2527975"/>
    <lineage>
        <taxon>Bacteria</taxon>
        <taxon>Pseudomonadati</taxon>
        <taxon>Planctomycetota</taxon>
        <taxon>Planctomycetia</taxon>
        <taxon>Kolteriales</taxon>
        <taxon>Kolteriaceae</taxon>
        <taxon>Kolteria</taxon>
    </lineage>
</organism>
<dbReference type="AlphaFoldDB" id="A0A518B3T8"/>
<dbReference type="RefSeq" id="WP_145258158.1">
    <property type="nucleotide sequence ID" value="NZ_CP036279.1"/>
</dbReference>
<proteinExistence type="predicted"/>
<dbReference type="OrthoDB" id="226310at2"/>
<sequence>MIATLLPMMLSPFIAVDVPLARRPSTYAGAIGQFQVEARLDPLAAPANAVRWLDIVIAGQGDFASAKSPDLTRQQRFDDAFAVVAAPTMTERPEKRTYRYPIRPRSPDVERVPPLAYSFFNPRSQRFETRYTRSIEFRNLPPRTVDAGDIVDYPLPAPPSMPAPPSVWGIYLRVGFAIGAVVVITFLVVKRRRRARAGEPTWAAGGSAAVEELRKELRQARERKDVEAESRVARLAVETMGDRLGCPPGTWTAREIASRLREHGCPEESIERVRLSLASWEKSRFGRPSDGITATAEELIERLEEIERHLEDGPAT</sequence>
<feature type="coiled-coil region" evidence="1">
    <location>
        <begin position="203"/>
        <end position="230"/>
    </location>
</feature>